<dbReference type="Gene3D" id="3.40.50.150">
    <property type="entry name" value="Vaccinia Virus protein VP39"/>
    <property type="match status" value="1"/>
</dbReference>
<proteinExistence type="predicted"/>
<dbReference type="Pfam" id="PF13649">
    <property type="entry name" value="Methyltransf_25"/>
    <property type="match status" value="1"/>
</dbReference>
<organism evidence="2 3">
    <name type="scientific">Parapedobacter pyrenivorans</name>
    <dbReference type="NCBI Taxonomy" id="1305674"/>
    <lineage>
        <taxon>Bacteria</taxon>
        <taxon>Pseudomonadati</taxon>
        <taxon>Bacteroidota</taxon>
        <taxon>Sphingobacteriia</taxon>
        <taxon>Sphingobacteriales</taxon>
        <taxon>Sphingobacteriaceae</taxon>
        <taxon>Parapedobacter</taxon>
    </lineage>
</organism>
<name>A0A917HYH2_9SPHI</name>
<evidence type="ECO:0000313" key="3">
    <source>
        <dbReference type="Proteomes" id="UP000660862"/>
    </source>
</evidence>
<accession>A0A917HYH2</accession>
<dbReference type="InterPro" id="IPR041698">
    <property type="entry name" value="Methyltransf_25"/>
</dbReference>
<keyword evidence="3" id="KW-1185">Reference proteome</keyword>
<dbReference type="SUPFAM" id="SSF53335">
    <property type="entry name" value="S-adenosyl-L-methionine-dependent methyltransferases"/>
    <property type="match status" value="1"/>
</dbReference>
<dbReference type="Proteomes" id="UP000660862">
    <property type="component" value="Unassembled WGS sequence"/>
</dbReference>
<dbReference type="InterPro" id="IPR029063">
    <property type="entry name" value="SAM-dependent_MTases_sf"/>
</dbReference>
<dbReference type="AlphaFoldDB" id="A0A917HYH2"/>
<evidence type="ECO:0000313" key="2">
    <source>
        <dbReference type="EMBL" id="GGG98340.1"/>
    </source>
</evidence>
<reference evidence="2" key="1">
    <citation type="journal article" date="2014" name="Int. J. Syst. Evol. Microbiol.">
        <title>Complete genome sequence of Corynebacterium casei LMG S-19264T (=DSM 44701T), isolated from a smear-ripened cheese.</title>
        <authorList>
            <consortium name="US DOE Joint Genome Institute (JGI-PGF)"/>
            <person name="Walter F."/>
            <person name="Albersmeier A."/>
            <person name="Kalinowski J."/>
            <person name="Ruckert C."/>
        </authorList>
    </citation>
    <scope>NUCLEOTIDE SEQUENCE</scope>
    <source>
        <strain evidence="2">CGMCC 1.12195</strain>
    </source>
</reference>
<gene>
    <name evidence="2" type="ORF">GCM10007415_37400</name>
</gene>
<protein>
    <recommendedName>
        <fullName evidence="1">Methyltransferase domain-containing protein</fullName>
    </recommendedName>
</protein>
<sequence>MEKTYHRIDGPYDEHYASLYNQIWCENPIWKAEAKLHIKTIADLINPSGKWLDVGCGTGFLLSCFPDADRVGLDFSSAMLEQARKENPNVSFVHQSMSESNAELERVGFDLVTCTGQPWSYLPTLEAIEEAVANLASWTSKDGKCMLTPIDISDFMPNQLPAVYDINRLTNNTTHITGIHWILKEMDTVYHHCLSPNLDQWIRWFSKHFRKVEILKWPHEPDFLLIPRRVIVCSQKRDIGDDSSAIIVEHPSLPDKKVDERSPLAFLTNKALVGELIRRIGSGELAKAALRKVRYAIKRP</sequence>
<comment type="caution">
    <text evidence="2">The sequence shown here is derived from an EMBL/GenBank/DDBJ whole genome shotgun (WGS) entry which is preliminary data.</text>
</comment>
<dbReference type="RefSeq" id="WP_188507608.1">
    <property type="nucleotide sequence ID" value="NZ_BMER01000004.1"/>
</dbReference>
<feature type="domain" description="Methyltransferase" evidence="1">
    <location>
        <begin position="52"/>
        <end position="143"/>
    </location>
</feature>
<reference evidence="2" key="2">
    <citation type="submission" date="2020-09" db="EMBL/GenBank/DDBJ databases">
        <authorList>
            <person name="Sun Q."/>
            <person name="Zhou Y."/>
        </authorList>
    </citation>
    <scope>NUCLEOTIDE SEQUENCE</scope>
    <source>
        <strain evidence="2">CGMCC 1.12195</strain>
    </source>
</reference>
<dbReference type="CDD" id="cd02440">
    <property type="entry name" value="AdoMet_MTases"/>
    <property type="match status" value="1"/>
</dbReference>
<evidence type="ECO:0000259" key="1">
    <source>
        <dbReference type="Pfam" id="PF13649"/>
    </source>
</evidence>
<dbReference type="EMBL" id="BMER01000004">
    <property type="protein sequence ID" value="GGG98340.1"/>
    <property type="molecule type" value="Genomic_DNA"/>
</dbReference>